<keyword evidence="2" id="KW-0547">Nucleotide-binding</keyword>
<protein>
    <submittedName>
        <fullName evidence="5">ATP-binding cassette domain-containing protein</fullName>
    </submittedName>
</protein>
<keyword evidence="3 5" id="KW-0067">ATP-binding</keyword>
<dbReference type="InterPro" id="IPR017871">
    <property type="entry name" value="ABC_transporter-like_CS"/>
</dbReference>
<accession>A0A845GWS2</accession>
<feature type="domain" description="ABC transporter" evidence="4">
    <location>
        <begin position="8"/>
        <end position="237"/>
    </location>
</feature>
<comment type="caution">
    <text evidence="5">The sequence shown here is derived from an EMBL/GenBank/DDBJ whole genome shotgun (WGS) entry which is preliminary data.</text>
</comment>
<sequence length="260" mass="27855">MNGAAPQIVVEGLGKRFGAFTALDGVGFSVAPGEVMGFLGPNGAGKSTLIRILCGLLRPGAGRALVAGIDVARDPEAVRARIGYMSQRFSLYNDMSVVENLRFFGGVYGVPRQQMAERVRFAVEMAGLDGREATLVRTLAGGWKQRLALGAAILHRPRILFLDEPTSGVDPVSRRRFWDLIQTLGGEGVSVLVSTHYMDEAEYCNRIALINRGRLIALGTPRELKQLAMADQADAARAAEPTLEDSFVRLVQASAAGSAP</sequence>
<evidence type="ECO:0000313" key="5">
    <source>
        <dbReference type="EMBL" id="MYM97772.1"/>
    </source>
</evidence>
<dbReference type="PANTHER" id="PTHR43038">
    <property type="entry name" value="ATP-BINDING CASSETTE, SUB-FAMILY H, MEMBER 1"/>
    <property type="match status" value="1"/>
</dbReference>
<evidence type="ECO:0000256" key="1">
    <source>
        <dbReference type="ARBA" id="ARBA00022475"/>
    </source>
</evidence>
<evidence type="ECO:0000256" key="3">
    <source>
        <dbReference type="ARBA" id="ARBA00022840"/>
    </source>
</evidence>
<dbReference type="InterPro" id="IPR003439">
    <property type="entry name" value="ABC_transporter-like_ATP-bd"/>
</dbReference>
<dbReference type="Gene3D" id="3.40.50.300">
    <property type="entry name" value="P-loop containing nucleotide triphosphate hydrolases"/>
    <property type="match status" value="1"/>
</dbReference>
<dbReference type="SUPFAM" id="SSF52540">
    <property type="entry name" value="P-loop containing nucleoside triphosphate hydrolases"/>
    <property type="match status" value="1"/>
</dbReference>
<dbReference type="PROSITE" id="PS00211">
    <property type="entry name" value="ABC_TRANSPORTER_1"/>
    <property type="match status" value="1"/>
</dbReference>
<keyword evidence="1" id="KW-1003">Cell membrane</keyword>
<dbReference type="EMBL" id="WWCX01000087">
    <property type="protein sequence ID" value="MYM97772.1"/>
    <property type="molecule type" value="Genomic_DNA"/>
</dbReference>
<dbReference type="InterPro" id="IPR003593">
    <property type="entry name" value="AAA+_ATPase"/>
</dbReference>
<dbReference type="GO" id="GO:0005524">
    <property type="term" value="F:ATP binding"/>
    <property type="evidence" value="ECO:0007669"/>
    <property type="project" value="UniProtKB-KW"/>
</dbReference>
<evidence type="ECO:0000256" key="2">
    <source>
        <dbReference type="ARBA" id="ARBA00022741"/>
    </source>
</evidence>
<dbReference type="GO" id="GO:0016887">
    <property type="term" value="F:ATP hydrolysis activity"/>
    <property type="evidence" value="ECO:0007669"/>
    <property type="project" value="InterPro"/>
</dbReference>
<evidence type="ECO:0000259" key="4">
    <source>
        <dbReference type="PROSITE" id="PS50893"/>
    </source>
</evidence>
<organism evidence="5 6">
    <name type="scientific">Duganella vulcania</name>
    <dbReference type="NCBI Taxonomy" id="2692166"/>
    <lineage>
        <taxon>Bacteria</taxon>
        <taxon>Pseudomonadati</taxon>
        <taxon>Pseudomonadota</taxon>
        <taxon>Betaproteobacteria</taxon>
        <taxon>Burkholderiales</taxon>
        <taxon>Oxalobacteraceae</taxon>
        <taxon>Telluria group</taxon>
        <taxon>Duganella</taxon>
    </lineage>
</organism>
<dbReference type="Proteomes" id="UP000447355">
    <property type="component" value="Unassembled WGS sequence"/>
</dbReference>
<dbReference type="RefSeq" id="WP_161086653.1">
    <property type="nucleotide sequence ID" value="NZ_WWCX01000087.1"/>
</dbReference>
<dbReference type="Pfam" id="PF00005">
    <property type="entry name" value="ABC_tran"/>
    <property type="match status" value="1"/>
</dbReference>
<dbReference type="PANTHER" id="PTHR43038:SF3">
    <property type="entry name" value="ABC TRANSPORTER G FAMILY MEMBER 20 ISOFORM X1"/>
    <property type="match status" value="1"/>
</dbReference>
<dbReference type="PROSITE" id="PS50893">
    <property type="entry name" value="ABC_TRANSPORTER_2"/>
    <property type="match status" value="1"/>
</dbReference>
<keyword evidence="1" id="KW-0472">Membrane</keyword>
<reference evidence="5" key="1">
    <citation type="submission" date="2019-12" db="EMBL/GenBank/DDBJ databases">
        <title>Novel species isolated from a subtropical stream in China.</title>
        <authorList>
            <person name="Lu H."/>
        </authorList>
    </citation>
    <scope>NUCLEOTIDE SEQUENCE [LARGE SCALE GENOMIC DNA]</scope>
    <source>
        <strain evidence="5">FT81W</strain>
    </source>
</reference>
<gene>
    <name evidence="5" type="ORF">GTP90_28370</name>
</gene>
<dbReference type="InterPro" id="IPR027417">
    <property type="entry name" value="P-loop_NTPase"/>
</dbReference>
<evidence type="ECO:0000313" key="6">
    <source>
        <dbReference type="Proteomes" id="UP000447355"/>
    </source>
</evidence>
<proteinExistence type="predicted"/>
<name>A0A845GWS2_9BURK</name>
<dbReference type="AlphaFoldDB" id="A0A845GWS2"/>
<dbReference type="SMART" id="SM00382">
    <property type="entry name" value="AAA"/>
    <property type="match status" value="1"/>
</dbReference>